<reference evidence="2 3" key="1">
    <citation type="submission" date="2024-10" db="EMBL/GenBank/DDBJ databases">
        <title>The Natural Products Discovery Center: Release of the First 8490 Sequenced Strains for Exploring Actinobacteria Biosynthetic Diversity.</title>
        <authorList>
            <person name="Kalkreuter E."/>
            <person name="Kautsar S.A."/>
            <person name="Yang D."/>
            <person name="Bader C.D."/>
            <person name="Teijaro C.N."/>
            <person name="Fluegel L."/>
            <person name="Davis C.M."/>
            <person name="Simpson J.R."/>
            <person name="Lauterbach L."/>
            <person name="Steele A.D."/>
            <person name="Gui C."/>
            <person name="Meng S."/>
            <person name="Li G."/>
            <person name="Viehrig K."/>
            <person name="Ye F."/>
            <person name="Su P."/>
            <person name="Kiefer A.F."/>
            <person name="Nichols A."/>
            <person name="Cepeda A.J."/>
            <person name="Yan W."/>
            <person name="Fan B."/>
            <person name="Jiang Y."/>
            <person name="Adhikari A."/>
            <person name="Zheng C.-J."/>
            <person name="Schuster L."/>
            <person name="Cowan T.M."/>
            <person name="Smanski M.J."/>
            <person name="Chevrette M.G."/>
            <person name="De Carvalho L.P.S."/>
            <person name="Shen B."/>
        </authorList>
    </citation>
    <scope>NUCLEOTIDE SEQUENCE [LARGE SCALE GENOMIC DNA]</scope>
    <source>
        <strain evidence="2 3">NPDC019275</strain>
    </source>
</reference>
<feature type="transmembrane region" description="Helical" evidence="1">
    <location>
        <begin position="119"/>
        <end position="139"/>
    </location>
</feature>
<organism evidence="2 3">
    <name type="scientific">Nocardia xishanensis</name>
    <dbReference type="NCBI Taxonomy" id="238964"/>
    <lineage>
        <taxon>Bacteria</taxon>
        <taxon>Bacillati</taxon>
        <taxon>Actinomycetota</taxon>
        <taxon>Actinomycetes</taxon>
        <taxon>Mycobacteriales</taxon>
        <taxon>Nocardiaceae</taxon>
        <taxon>Nocardia</taxon>
    </lineage>
</organism>
<dbReference type="RefSeq" id="WP_397095692.1">
    <property type="nucleotide sequence ID" value="NZ_JBIRYO010000035.1"/>
</dbReference>
<evidence type="ECO:0000313" key="2">
    <source>
        <dbReference type="EMBL" id="MFI2478200.1"/>
    </source>
</evidence>
<keyword evidence="3" id="KW-1185">Reference proteome</keyword>
<keyword evidence="1" id="KW-1133">Transmembrane helix</keyword>
<protein>
    <submittedName>
        <fullName evidence="2">DUF998 domain-containing protein</fullName>
    </submittedName>
</protein>
<keyword evidence="1" id="KW-0472">Membrane</keyword>
<feature type="transmembrane region" description="Helical" evidence="1">
    <location>
        <begin position="47"/>
        <end position="68"/>
    </location>
</feature>
<accession>A0ABW7XB44</accession>
<gene>
    <name evidence="2" type="ORF">ACH49W_32985</name>
</gene>
<dbReference type="EMBL" id="JBIRYO010000035">
    <property type="protein sequence ID" value="MFI2478200.1"/>
    <property type="molecule type" value="Genomic_DNA"/>
</dbReference>
<feature type="transmembrane region" description="Helical" evidence="1">
    <location>
        <begin position="175"/>
        <end position="195"/>
    </location>
</feature>
<evidence type="ECO:0000313" key="3">
    <source>
        <dbReference type="Proteomes" id="UP001611415"/>
    </source>
</evidence>
<sequence>MKTEKLLAAGILATPLFFVVALAQAFTKDGFDLREHMISQLAIGSLGWIQIANFLVTGALFALVAVGLRQGLTNGIGRVWVPRLVGVFAAGMIGAGVFVCDPYRGYPVGASEVVTWHGTLHGVCAAVAGLSLVAAIAILARRFRSERRTGAAVLSIVIAVVYVVLPVSIPALTSITFAIASFLAWGWVAVFAAGLRTEQVAEPVTGSRRLQPA</sequence>
<dbReference type="InterPro" id="IPR009339">
    <property type="entry name" value="DUF998"/>
</dbReference>
<dbReference type="Pfam" id="PF06197">
    <property type="entry name" value="DUF998"/>
    <property type="match status" value="1"/>
</dbReference>
<feature type="transmembrane region" description="Helical" evidence="1">
    <location>
        <begin position="151"/>
        <end position="169"/>
    </location>
</feature>
<evidence type="ECO:0000256" key="1">
    <source>
        <dbReference type="SAM" id="Phobius"/>
    </source>
</evidence>
<name>A0ABW7XB44_9NOCA</name>
<feature type="transmembrane region" description="Helical" evidence="1">
    <location>
        <begin position="80"/>
        <end position="99"/>
    </location>
</feature>
<keyword evidence="1" id="KW-0812">Transmembrane</keyword>
<dbReference type="Proteomes" id="UP001611415">
    <property type="component" value="Unassembled WGS sequence"/>
</dbReference>
<proteinExistence type="predicted"/>
<comment type="caution">
    <text evidence="2">The sequence shown here is derived from an EMBL/GenBank/DDBJ whole genome shotgun (WGS) entry which is preliminary data.</text>
</comment>